<evidence type="ECO:0000313" key="3">
    <source>
        <dbReference type="Proteomes" id="UP000023152"/>
    </source>
</evidence>
<reference evidence="1" key="2">
    <citation type="submission" date="2013-05" db="EMBL/GenBank/DDBJ databases">
        <authorList>
            <person name="Gloeckner G."/>
            <person name="Szafranski K."/>
            <person name="Schliwa M."/>
        </authorList>
    </citation>
    <scope>NUCLEOTIDE SEQUENCE</scope>
</reference>
<name>X6LJ75_RETFI</name>
<reference evidence="1 3" key="1">
    <citation type="journal article" date="2013" name="Curr. Biol.">
        <title>The Genome of the Foraminiferan Reticulomyxa filosa.</title>
        <authorList>
            <person name="Glockner G."/>
            <person name="Hulsmann N."/>
            <person name="Schleicher M."/>
            <person name="Noegel A.A."/>
            <person name="Eichinger L."/>
            <person name="Gallinger C."/>
            <person name="Pawlowski J."/>
            <person name="Sierra R."/>
            <person name="Euteneuer U."/>
            <person name="Pillet L."/>
            <person name="Moustafa A."/>
            <person name="Platzer M."/>
            <person name="Groth M."/>
            <person name="Szafranski K."/>
            <person name="Schliwa M."/>
        </authorList>
    </citation>
    <scope>NUCLEOTIDE SEQUENCE [LARGE SCALE GENOMIC DNA]</scope>
</reference>
<dbReference type="AlphaFoldDB" id="X6LJ75"/>
<dbReference type="Proteomes" id="UP000023152">
    <property type="component" value="Unassembled WGS sequence"/>
</dbReference>
<evidence type="ECO:0000313" key="2">
    <source>
        <dbReference type="EMBL" id="ETO33125.1"/>
    </source>
</evidence>
<organism evidence="1 3">
    <name type="scientific">Reticulomyxa filosa</name>
    <dbReference type="NCBI Taxonomy" id="46433"/>
    <lineage>
        <taxon>Eukaryota</taxon>
        <taxon>Sar</taxon>
        <taxon>Rhizaria</taxon>
        <taxon>Retaria</taxon>
        <taxon>Foraminifera</taxon>
        <taxon>Monothalamids</taxon>
        <taxon>Reticulomyxidae</taxon>
        <taxon>Reticulomyxa</taxon>
    </lineage>
</organism>
<protein>
    <submittedName>
        <fullName evidence="1">Uncharacterized protein</fullName>
    </submittedName>
</protein>
<gene>
    <name evidence="2" type="ORF">RFI_03982</name>
    <name evidence="1" type="ORF">RFI_35451</name>
</gene>
<accession>X6LJ75</accession>
<sequence>MKEIIGRKVLIDEKSEHEFSIRKEKHSKDKMKKWTIGSLLDRNRKKKTGKRESENRNNVTISGANIDMLDNILSTCHQKLYELFALFPQLVIQDFDFSFWGI</sequence>
<evidence type="ECO:0000313" key="1">
    <source>
        <dbReference type="EMBL" id="ETO01988.1"/>
    </source>
</evidence>
<keyword evidence="3" id="KW-1185">Reference proteome</keyword>
<comment type="caution">
    <text evidence="1">The sequence shown here is derived from an EMBL/GenBank/DDBJ whole genome shotgun (WGS) entry which is preliminary data.</text>
</comment>
<dbReference type="EMBL" id="ASPP01003647">
    <property type="protein sequence ID" value="ETO33125.1"/>
    <property type="molecule type" value="Genomic_DNA"/>
</dbReference>
<proteinExistence type="predicted"/>
<dbReference type="EMBL" id="ASPP01036939">
    <property type="protein sequence ID" value="ETO01988.1"/>
    <property type="molecule type" value="Genomic_DNA"/>
</dbReference>